<dbReference type="Gene3D" id="1.25.10.10">
    <property type="entry name" value="Leucine-rich Repeat Variant"/>
    <property type="match status" value="1"/>
</dbReference>
<sequence>MHFSRAHKGLIHGKIHLFSPRNTHWKENLRWNVPMADFVAVVRSLLSADNTVRNQAEACYNDLVQQSPGDVATRLLDILARHRDPNDAALRTITVVLVGRIVDVRLETWQNMDPSAKTAVRQGLWHNFTLESDPELVRKLSHAVARASEGWVDLVAASLALLGGTNDEARQVGVFFLLEQMSEYSDELRSDPARLLPVFQAALGEGVPLNVQCAALKALFSLLASIETLASVARGGVNSSKGGKGSSVEGLLPLSGCAIDSVARLLEAYSQSRLAASEVQKVLELLADTLEVASKFFAGRLGNLLQLMMALGSREPVTGEKRWDGGDEEEERVALLNLKSAALEVLLTCCKESPGSVRKVPDFPQAFLTLCMTLCASASIHGDVEAWGQKMDFEPEGEAPEGESGDGAGGSEKDTHSTVSSTAAAAIYRLMATLGGKTMLPIAMTLVPEWLGAVGPEQWAQRRVSLLVVEALVDYCPKVIKPSFDQMLKTAVDFTADAHPRVSAEACHLINILCAKFPELVPQGRHLQLALPALHAVIGDSARFLRLRGIAVRTLAVILAACEDRLPASALAPYMDPLLGALISCLQGGMPPELQEAALDAVAGIATVAQEGFVAHYQGVMNGLKGILSATTTASTGHAGNLRDKAVECVGTLGSAVGRKRTTDGATFATDAAEVMDLLVTQLNGAEPGQISFERLGPATGVVCAALGELFLPFIPALVPLLAHTTQLDLGFSVQDVGEDEVEGVTAEADGKVESVVDMKGLGGKKRITVNTYALQEVEAALNTLDKYARVLGASFVDPAENLLPLLKPLIKCPHSEVRTSAALCAASAFDCIVEAVKAGQRVGAVAAQPLLMQILPLFVDQLEKESQPEARQYVAQAMRDVLRACAESGGVVQESGALALPVTKLTPAESAALAVKVRESMLQSLIRRSEIEQRFANDDEMEEDDYEALLEAVGEEAGLMSELTDCMGYLIKSEREAFVPTFDAHVMPLLQALLTPPGPGKKNPATLMTVAVCLFDDMVEYASPAAHKYLPTFFPLLNGALERAMPKKGAGQRGGNREEDVEDEEEDLATLRQACVYGITQICKHAPDALDQVMKPYSLLPRLASLLQWPQRSEELHRPATENVVSALLSICQASLASRLQAPVQFSTLEGKSTLSIPELLSLCLAELPLTEDVQEARTVHRQLVDMLEHTQAFAALTNDSPRTALLVQTLAEVVSRACTESEREEASALTVEPIIAKKMAGVLSEMPGRVSGEGWTAGWARVQETTKQKLQGMVGRVAN</sequence>
<comment type="subcellular location">
    <subcellularLocation>
        <location evidence="1">Cytoplasm</location>
    </subcellularLocation>
</comment>
<evidence type="ECO:0000256" key="1">
    <source>
        <dbReference type="ARBA" id="ARBA00004496"/>
    </source>
</evidence>
<feature type="region of interest" description="Disordered" evidence="6">
    <location>
        <begin position="1047"/>
        <end position="1066"/>
    </location>
</feature>
<evidence type="ECO:0000256" key="5">
    <source>
        <dbReference type="ARBA" id="ARBA00022927"/>
    </source>
</evidence>
<feature type="compositionally biased region" description="Acidic residues" evidence="6">
    <location>
        <begin position="394"/>
        <end position="404"/>
    </location>
</feature>
<keyword evidence="8" id="KW-1185">Reference proteome</keyword>
<dbReference type="Pfam" id="PF18808">
    <property type="entry name" value="Importin_rep_4"/>
    <property type="match status" value="1"/>
</dbReference>
<accession>W7TPK3</accession>
<dbReference type="GO" id="GO:0005737">
    <property type="term" value="C:cytoplasm"/>
    <property type="evidence" value="ECO:0007669"/>
    <property type="project" value="UniProtKB-SubCell"/>
</dbReference>
<evidence type="ECO:0000313" key="7">
    <source>
        <dbReference type="EMBL" id="EWM29045.1"/>
    </source>
</evidence>
<dbReference type="PANTHER" id="PTHR10527">
    <property type="entry name" value="IMPORTIN BETA"/>
    <property type="match status" value="1"/>
</dbReference>
<evidence type="ECO:0000313" key="8">
    <source>
        <dbReference type="Proteomes" id="UP000019335"/>
    </source>
</evidence>
<keyword evidence="3" id="KW-0963">Cytoplasm</keyword>
<feature type="region of interest" description="Disordered" evidence="6">
    <location>
        <begin position="394"/>
        <end position="416"/>
    </location>
</feature>
<keyword evidence="2" id="KW-0813">Transport</keyword>
<keyword evidence="5" id="KW-0653">Protein transport</keyword>
<dbReference type="InterPro" id="IPR041653">
    <property type="entry name" value="Importin_rep_4"/>
</dbReference>
<dbReference type="GO" id="GO:0005634">
    <property type="term" value="C:nucleus"/>
    <property type="evidence" value="ECO:0007669"/>
    <property type="project" value="UniProtKB-SubCell"/>
</dbReference>
<dbReference type="SUPFAM" id="SSF48371">
    <property type="entry name" value="ARM repeat"/>
    <property type="match status" value="2"/>
</dbReference>
<organism evidence="7 8">
    <name type="scientific">Nannochloropsis gaditana</name>
    <dbReference type="NCBI Taxonomy" id="72520"/>
    <lineage>
        <taxon>Eukaryota</taxon>
        <taxon>Sar</taxon>
        <taxon>Stramenopiles</taxon>
        <taxon>Ochrophyta</taxon>
        <taxon>Eustigmatophyceae</taxon>
        <taxon>Eustigmatales</taxon>
        <taxon>Monodopsidaceae</taxon>
        <taxon>Nannochloropsis</taxon>
    </lineage>
</organism>
<protein>
    <submittedName>
        <fullName evidence="7">Importin-like protein</fullName>
    </submittedName>
</protein>
<reference evidence="7 8" key="1">
    <citation type="journal article" date="2014" name="Mol. Plant">
        <title>Chromosome Scale Genome Assembly and Transcriptome Profiling of Nannochloropsis gaditana in Nitrogen Depletion.</title>
        <authorList>
            <person name="Corteggiani Carpinelli E."/>
            <person name="Telatin A."/>
            <person name="Vitulo N."/>
            <person name="Forcato C."/>
            <person name="D'Angelo M."/>
            <person name="Schiavon R."/>
            <person name="Vezzi A."/>
            <person name="Giacometti G.M."/>
            <person name="Morosinotto T."/>
            <person name="Valle G."/>
        </authorList>
    </citation>
    <scope>NUCLEOTIDE SEQUENCE [LARGE SCALE GENOMIC DNA]</scope>
    <source>
        <strain evidence="7 8">B-31</strain>
    </source>
</reference>
<dbReference type="GO" id="GO:0006606">
    <property type="term" value="P:protein import into nucleus"/>
    <property type="evidence" value="ECO:0007669"/>
    <property type="project" value="InterPro"/>
</dbReference>
<name>W7TPK3_9STRA</name>
<keyword evidence="4" id="KW-0677">Repeat</keyword>
<gene>
    <name evidence="7" type="ORF">Naga_100071g8</name>
</gene>
<evidence type="ECO:0000256" key="2">
    <source>
        <dbReference type="ARBA" id="ARBA00022448"/>
    </source>
</evidence>
<dbReference type="InterPro" id="IPR040122">
    <property type="entry name" value="Importin_beta"/>
</dbReference>
<evidence type="ECO:0000256" key="6">
    <source>
        <dbReference type="SAM" id="MobiDB-lite"/>
    </source>
</evidence>
<dbReference type="Pfam" id="PF18829">
    <property type="entry name" value="Importin_rep_6"/>
    <property type="match status" value="1"/>
</dbReference>
<dbReference type="InterPro" id="IPR016024">
    <property type="entry name" value="ARM-type_fold"/>
</dbReference>
<dbReference type="Proteomes" id="UP000019335">
    <property type="component" value="Chromosome 3"/>
</dbReference>
<evidence type="ECO:0000256" key="3">
    <source>
        <dbReference type="ARBA" id="ARBA00022490"/>
    </source>
</evidence>
<dbReference type="EMBL" id="AZIL01000179">
    <property type="protein sequence ID" value="EWM29045.1"/>
    <property type="molecule type" value="Genomic_DNA"/>
</dbReference>
<comment type="caution">
    <text evidence="7">The sequence shown here is derived from an EMBL/GenBank/DDBJ whole genome shotgun (WGS) entry which is preliminary data.</text>
</comment>
<dbReference type="OrthoDB" id="543373at2759"/>
<proteinExistence type="predicted"/>
<dbReference type="InterPro" id="IPR011989">
    <property type="entry name" value="ARM-like"/>
</dbReference>
<evidence type="ECO:0000256" key="4">
    <source>
        <dbReference type="ARBA" id="ARBA00022737"/>
    </source>
</evidence>
<dbReference type="InterPro" id="IPR041389">
    <property type="entry name" value="Importin_rep_6"/>
</dbReference>